<comment type="caution">
    <text evidence="2">The sequence shown here is derived from an EMBL/GenBank/DDBJ whole genome shotgun (WGS) entry which is preliminary data.</text>
</comment>
<dbReference type="RefSeq" id="WP_347167291.1">
    <property type="nucleotide sequence ID" value="NZ_JBDNCH010000002.1"/>
</dbReference>
<accession>A0AAW9STY4</accession>
<keyword evidence="1" id="KW-1133">Transmembrane helix</keyword>
<name>A0AAW9STY4_9RHOB</name>
<dbReference type="Proteomes" id="UP001428774">
    <property type="component" value="Unassembled WGS sequence"/>
</dbReference>
<evidence type="ECO:0000313" key="2">
    <source>
        <dbReference type="EMBL" id="MEN9062303.1"/>
    </source>
</evidence>
<evidence type="ECO:0000313" key="3">
    <source>
        <dbReference type="Proteomes" id="UP001428774"/>
    </source>
</evidence>
<keyword evidence="1" id="KW-0812">Transmembrane</keyword>
<sequence>MSAFAPGSPPPPLHHAASGRSLRAALVILTVWLAALALRLWLQAHPAIVAAALLATLPALWDFARARRARLTLDDRTLCWRSGPVTGEVALARIDRVRMDTRLDLSVRVRLILRDGTRVPLPQDALPPPHRLHEALVSRGVLVEKHHFALL</sequence>
<proteinExistence type="predicted"/>
<gene>
    <name evidence="2" type="ORF">ABFB10_16195</name>
</gene>
<dbReference type="EMBL" id="JBDNCH010000002">
    <property type="protein sequence ID" value="MEN9062303.1"/>
    <property type="molecule type" value="Genomic_DNA"/>
</dbReference>
<keyword evidence="3" id="KW-1185">Reference proteome</keyword>
<feature type="transmembrane region" description="Helical" evidence="1">
    <location>
        <begin position="47"/>
        <end position="64"/>
    </location>
</feature>
<keyword evidence="1" id="KW-0472">Membrane</keyword>
<feature type="transmembrane region" description="Helical" evidence="1">
    <location>
        <begin position="21"/>
        <end position="41"/>
    </location>
</feature>
<dbReference type="AlphaFoldDB" id="A0AAW9STY4"/>
<evidence type="ECO:0008006" key="4">
    <source>
        <dbReference type="Google" id="ProtNLM"/>
    </source>
</evidence>
<organism evidence="2 3">
    <name type="scientific">Ponticoccus litoralis</name>
    <dbReference type="NCBI Taxonomy" id="422297"/>
    <lineage>
        <taxon>Bacteria</taxon>
        <taxon>Pseudomonadati</taxon>
        <taxon>Pseudomonadota</taxon>
        <taxon>Alphaproteobacteria</taxon>
        <taxon>Rhodobacterales</taxon>
        <taxon>Roseobacteraceae</taxon>
        <taxon>Ponticoccus</taxon>
    </lineage>
</organism>
<protein>
    <recommendedName>
        <fullName evidence="4">PH domain-containing protein</fullName>
    </recommendedName>
</protein>
<evidence type="ECO:0000256" key="1">
    <source>
        <dbReference type="SAM" id="Phobius"/>
    </source>
</evidence>
<reference evidence="2 3" key="1">
    <citation type="submission" date="2024-05" db="EMBL/GenBank/DDBJ databases">
        <title>Genome sequence of Ponticoccus litoralis KCCM 90028.</title>
        <authorList>
            <person name="Kim J.M."/>
            <person name="Lee J.K."/>
            <person name="Choi B.J."/>
            <person name="Bayburt H."/>
            <person name="Baek J.H."/>
            <person name="Jeon C.O."/>
        </authorList>
    </citation>
    <scope>NUCLEOTIDE SEQUENCE [LARGE SCALE GENOMIC DNA]</scope>
    <source>
        <strain evidence="2 3">KCCM 90028</strain>
    </source>
</reference>